<sequence length="138" mass="15587">MTYSLSQLTTKADCDLVLAYIADELRVLTQRQSEFIYQRDTATKAAAELTAELTALNADIDYLTPLIPTLPVSKKRKQRENDLRTSIDRRDELVARQNERGAVGLLIRELELAQIEVQLTETQALETSITAHRATLQN</sequence>
<accession>A0ABY4FAW8</accession>
<reference evidence="1 2" key="1">
    <citation type="submission" date="2022-04" db="EMBL/GenBank/DDBJ databases">
        <title>Hymenobacter sp. isolated from the air.</title>
        <authorList>
            <person name="Won M."/>
            <person name="Lee C.-M."/>
            <person name="Woen H.-Y."/>
            <person name="Kwon S.-W."/>
        </authorList>
    </citation>
    <scope>NUCLEOTIDE SEQUENCE [LARGE SCALE GENOMIC DNA]</scope>
    <source>
        <strain evidence="2">5116 S-27</strain>
    </source>
</reference>
<dbReference type="EMBL" id="CP095049">
    <property type="protein sequence ID" value="UOQ51596.1"/>
    <property type="molecule type" value="Genomic_DNA"/>
</dbReference>
<evidence type="ECO:0000313" key="2">
    <source>
        <dbReference type="Proteomes" id="UP000831785"/>
    </source>
</evidence>
<keyword evidence="2" id="KW-1185">Reference proteome</keyword>
<evidence type="ECO:0000313" key="1">
    <source>
        <dbReference type="EMBL" id="UOQ51596.1"/>
    </source>
</evidence>
<dbReference type="RefSeq" id="WP_244714801.1">
    <property type="nucleotide sequence ID" value="NZ_CP095049.1"/>
</dbReference>
<proteinExistence type="predicted"/>
<dbReference type="Proteomes" id="UP000831785">
    <property type="component" value="Chromosome"/>
</dbReference>
<protein>
    <submittedName>
        <fullName evidence="1">Uncharacterized protein</fullName>
    </submittedName>
</protein>
<organism evidence="1 2">
    <name type="scientific">Hymenobacter cellulosivorans</name>
    <dbReference type="NCBI Taxonomy" id="2932249"/>
    <lineage>
        <taxon>Bacteria</taxon>
        <taxon>Pseudomonadati</taxon>
        <taxon>Bacteroidota</taxon>
        <taxon>Cytophagia</taxon>
        <taxon>Cytophagales</taxon>
        <taxon>Hymenobacteraceae</taxon>
        <taxon>Hymenobacter</taxon>
    </lineage>
</organism>
<gene>
    <name evidence="1" type="ORF">MUN80_17755</name>
</gene>
<name>A0ABY4FAW8_9BACT</name>